<feature type="transmembrane region" description="Helical" evidence="1">
    <location>
        <begin position="16"/>
        <end position="38"/>
    </location>
</feature>
<dbReference type="Pfam" id="PF06580">
    <property type="entry name" value="His_kinase"/>
    <property type="match status" value="1"/>
</dbReference>
<evidence type="ECO:0000256" key="1">
    <source>
        <dbReference type="SAM" id="Phobius"/>
    </source>
</evidence>
<comment type="caution">
    <text evidence="3">The sequence shown here is derived from an EMBL/GenBank/DDBJ whole genome shotgun (WGS) entry which is preliminary data.</text>
</comment>
<dbReference type="GO" id="GO:0016020">
    <property type="term" value="C:membrane"/>
    <property type="evidence" value="ECO:0007669"/>
    <property type="project" value="InterPro"/>
</dbReference>
<keyword evidence="3" id="KW-0418">Kinase</keyword>
<organism evidence="3 4">
    <name type="scientific">Halomarinibacterium sedimenti</name>
    <dbReference type="NCBI Taxonomy" id="2857106"/>
    <lineage>
        <taxon>Bacteria</taxon>
        <taxon>Pseudomonadati</taxon>
        <taxon>Bacteroidota</taxon>
        <taxon>Flavobacteriia</taxon>
        <taxon>Flavobacteriales</taxon>
        <taxon>Flavobacteriaceae</taxon>
        <taxon>Halomarinibacterium</taxon>
    </lineage>
</organism>
<dbReference type="PANTHER" id="PTHR34220">
    <property type="entry name" value="SENSOR HISTIDINE KINASE YPDA"/>
    <property type="match status" value="1"/>
</dbReference>
<feature type="transmembrane region" description="Helical" evidence="1">
    <location>
        <begin position="58"/>
        <end position="82"/>
    </location>
</feature>
<dbReference type="InterPro" id="IPR050640">
    <property type="entry name" value="Bact_2-comp_sensor_kinase"/>
</dbReference>
<dbReference type="Proteomes" id="UP001138686">
    <property type="component" value="Unassembled WGS sequence"/>
</dbReference>
<keyword evidence="1" id="KW-0812">Transmembrane</keyword>
<dbReference type="AlphaFoldDB" id="A0A9X1FMS4"/>
<dbReference type="GO" id="GO:0000155">
    <property type="term" value="F:phosphorelay sensor kinase activity"/>
    <property type="evidence" value="ECO:0007669"/>
    <property type="project" value="InterPro"/>
</dbReference>
<keyword evidence="3" id="KW-0808">Transferase</keyword>
<evidence type="ECO:0000313" key="4">
    <source>
        <dbReference type="Proteomes" id="UP001138686"/>
    </source>
</evidence>
<keyword evidence="4" id="KW-1185">Reference proteome</keyword>
<keyword evidence="1" id="KW-1133">Transmembrane helix</keyword>
<name>A0A9X1FMS4_9FLAO</name>
<feature type="domain" description="Signal transduction histidine kinase internal region" evidence="2">
    <location>
        <begin position="136"/>
        <end position="212"/>
    </location>
</feature>
<reference evidence="3" key="1">
    <citation type="submission" date="2021-07" db="EMBL/GenBank/DDBJ databases">
        <title>Aureisphaera sp. CAU 1614 isolated from sea sediment.</title>
        <authorList>
            <person name="Kim W."/>
        </authorList>
    </citation>
    <scope>NUCLEOTIDE SEQUENCE</scope>
    <source>
        <strain evidence="3">CAU 1614</strain>
    </source>
</reference>
<evidence type="ECO:0000259" key="2">
    <source>
        <dbReference type="Pfam" id="PF06580"/>
    </source>
</evidence>
<keyword evidence="1" id="KW-0472">Membrane</keyword>
<dbReference type="PANTHER" id="PTHR34220:SF7">
    <property type="entry name" value="SENSOR HISTIDINE KINASE YPDA"/>
    <property type="match status" value="1"/>
</dbReference>
<accession>A0A9X1FMS4</accession>
<evidence type="ECO:0000313" key="3">
    <source>
        <dbReference type="EMBL" id="MBW2937421.1"/>
    </source>
</evidence>
<proteinExistence type="predicted"/>
<feature type="transmembrane region" description="Helical" evidence="1">
    <location>
        <begin position="94"/>
        <end position="115"/>
    </location>
</feature>
<protein>
    <submittedName>
        <fullName evidence="3">Histidine kinase</fullName>
    </submittedName>
</protein>
<dbReference type="InterPro" id="IPR010559">
    <property type="entry name" value="Sig_transdc_His_kin_internal"/>
</dbReference>
<gene>
    <name evidence="3" type="ORF">KXJ69_04850</name>
</gene>
<dbReference type="EMBL" id="JAHWDP010000002">
    <property type="protein sequence ID" value="MBW2937421.1"/>
    <property type="molecule type" value="Genomic_DNA"/>
</dbReference>
<sequence length="316" mass="37014">MIIIRLKVFPNEPPSYHIILTITALLLFILGWESTVLLDRLLEKIIPISKKPLQKICIQIILSALLIIFISYSIFFIANLFFDLQIIPMWNSVVYLMNFFIAVIFNLTIFGYYYFEEWKYNLVSRSHLEKDQAMVRYDALRNQLNPHFLFNALTSLNSLIFENQQLASEFLQQLSKVYRYTLQNRDKDVVSLKTEMDFVKHYISLMKTRFNGAIQFQIEIAEEDLEKGIVPVISQMLIENVVKHNSITLENPLLIQIKTDGTYLMVKNNVIKKTQVENSNKLGLENLKDLYKYLSDKGLRIESDPNNFAVYIPLIH</sequence>